<dbReference type="GeneID" id="69975301"/>
<dbReference type="EMBL" id="CP012747">
    <property type="protein sequence ID" value="ALL66709.1"/>
    <property type="molecule type" value="Genomic_DNA"/>
</dbReference>
<evidence type="ECO:0000313" key="1">
    <source>
        <dbReference type="EMBL" id="ALL66709.1"/>
    </source>
</evidence>
<accession>A0A0N7JUL0</accession>
<dbReference type="KEGG" id="bcai:K788_0002959"/>
<proteinExistence type="predicted"/>
<dbReference type="AlphaFoldDB" id="A0A0N7JUL0"/>
<sequence>MTRATYLTFYLGEMGYMPVAPDLYRMAEAGLEAGIRRGTERGLWHSIHQWWRRWK</sequence>
<gene>
    <name evidence="1" type="ORF">K788_0002959</name>
</gene>
<dbReference type="Proteomes" id="UP000019146">
    <property type="component" value="Chromosome 2"/>
</dbReference>
<evidence type="ECO:0000313" key="2">
    <source>
        <dbReference type="Proteomes" id="UP000019146"/>
    </source>
</evidence>
<organism evidence="1 2">
    <name type="scientific">Paraburkholderia caribensis MBA4</name>
    <dbReference type="NCBI Taxonomy" id="1323664"/>
    <lineage>
        <taxon>Bacteria</taxon>
        <taxon>Pseudomonadati</taxon>
        <taxon>Pseudomonadota</taxon>
        <taxon>Betaproteobacteria</taxon>
        <taxon>Burkholderiales</taxon>
        <taxon>Burkholderiaceae</taxon>
        <taxon>Paraburkholderia</taxon>
    </lineage>
</organism>
<dbReference type="RefSeq" id="WP_158510953.1">
    <property type="nucleotide sequence ID" value="NZ_CP012747.1"/>
</dbReference>
<protein>
    <submittedName>
        <fullName evidence="1">Uncharacterized protein</fullName>
    </submittedName>
</protein>
<reference evidence="1 2" key="1">
    <citation type="journal article" date="2014" name="Genome Announc.">
        <title>Draft Genome Sequence of the Haloacid-Degrading Burkholderia caribensis Strain MBA4.</title>
        <authorList>
            <person name="Pan Y."/>
            <person name="Kong K.F."/>
            <person name="Tsang J.S."/>
        </authorList>
    </citation>
    <scope>NUCLEOTIDE SEQUENCE [LARGE SCALE GENOMIC DNA]</scope>
    <source>
        <strain evidence="1 2">MBA4</strain>
    </source>
</reference>
<name>A0A0N7JUL0_9BURK</name>